<comment type="caution">
    <text evidence="2">The sequence shown here is derived from an EMBL/GenBank/DDBJ whole genome shotgun (WGS) entry which is preliminary data.</text>
</comment>
<sequence length="94" mass="10469">MRKAESFIEAGGSTPTEKAQPKVENGMTAFTLRLYQSKLDKLAALKDARKQARLVQENPSRETISVNSLILEAIDLLLKQEAKRAAKINVKRDS</sequence>
<evidence type="ECO:0000313" key="2">
    <source>
        <dbReference type="EMBL" id="OUJ69916.1"/>
    </source>
</evidence>
<evidence type="ECO:0000256" key="1">
    <source>
        <dbReference type="SAM" id="MobiDB-lite"/>
    </source>
</evidence>
<proteinExistence type="predicted"/>
<keyword evidence="3" id="KW-1185">Reference proteome</keyword>
<evidence type="ECO:0000313" key="3">
    <source>
        <dbReference type="Proteomes" id="UP000194873"/>
    </source>
</evidence>
<organism evidence="2 3">
    <name type="scientific">Hymenobacter crusticola</name>
    <dbReference type="NCBI Taxonomy" id="1770526"/>
    <lineage>
        <taxon>Bacteria</taxon>
        <taxon>Pseudomonadati</taxon>
        <taxon>Bacteroidota</taxon>
        <taxon>Cytophagia</taxon>
        <taxon>Cytophagales</taxon>
        <taxon>Hymenobacteraceae</taxon>
        <taxon>Hymenobacter</taxon>
    </lineage>
</organism>
<reference evidence="2 3" key="1">
    <citation type="submission" date="2017-01" db="EMBL/GenBank/DDBJ databases">
        <title>A new Hymenobacter.</title>
        <authorList>
            <person name="Liang Y."/>
            <person name="Feng F."/>
        </authorList>
    </citation>
    <scope>NUCLEOTIDE SEQUENCE [LARGE SCALE GENOMIC DNA]</scope>
    <source>
        <strain evidence="2">MIMBbqt21</strain>
    </source>
</reference>
<gene>
    <name evidence="2" type="ORF">BXP70_25585</name>
</gene>
<name>A0A243W6D4_9BACT</name>
<protein>
    <submittedName>
        <fullName evidence="2">Uncharacterized protein</fullName>
    </submittedName>
</protein>
<accession>A0A243W6D4</accession>
<feature type="region of interest" description="Disordered" evidence="1">
    <location>
        <begin position="1"/>
        <end position="23"/>
    </location>
</feature>
<dbReference type="AlphaFoldDB" id="A0A243W6D4"/>
<dbReference type="Proteomes" id="UP000194873">
    <property type="component" value="Unassembled WGS sequence"/>
</dbReference>
<dbReference type="EMBL" id="MTSE01000028">
    <property type="protein sequence ID" value="OUJ69916.1"/>
    <property type="molecule type" value="Genomic_DNA"/>
</dbReference>